<comment type="similarity">
    <text evidence="1">Belongs to the protein-tyrosine phosphatase family. Non-receptor class subfamily.</text>
</comment>
<evidence type="ECO:0000313" key="5">
    <source>
        <dbReference type="Proteomes" id="UP000076871"/>
    </source>
</evidence>
<dbReference type="GO" id="GO:0004725">
    <property type="term" value="F:protein tyrosine phosphatase activity"/>
    <property type="evidence" value="ECO:0007669"/>
    <property type="project" value="InterPro"/>
</dbReference>
<dbReference type="PROSITE" id="PS50055">
    <property type="entry name" value="TYR_PHOSPHATASE_PTP"/>
    <property type="match status" value="1"/>
</dbReference>
<dbReference type="PRINTS" id="PR00700">
    <property type="entry name" value="PRTYPHPHTASE"/>
</dbReference>
<dbReference type="CDD" id="cd00047">
    <property type="entry name" value="PTPc"/>
    <property type="match status" value="1"/>
</dbReference>
<dbReference type="InterPro" id="IPR000387">
    <property type="entry name" value="Tyr_Pase_dom"/>
</dbReference>
<dbReference type="SMART" id="SM00194">
    <property type="entry name" value="PTPc"/>
    <property type="match status" value="1"/>
</dbReference>
<evidence type="ECO:0000256" key="1">
    <source>
        <dbReference type="ARBA" id="ARBA00009649"/>
    </source>
</evidence>
<dbReference type="Pfam" id="PF00102">
    <property type="entry name" value="Y_phosphatase"/>
    <property type="match status" value="2"/>
</dbReference>
<dbReference type="EMBL" id="KV427614">
    <property type="protein sequence ID" value="KZT08735.1"/>
    <property type="molecule type" value="Genomic_DNA"/>
</dbReference>
<dbReference type="InterPro" id="IPR029021">
    <property type="entry name" value="Prot-tyrosine_phosphatase-like"/>
</dbReference>
<dbReference type="PANTHER" id="PTHR19134">
    <property type="entry name" value="RECEPTOR-TYPE TYROSINE-PROTEIN PHOSPHATASE"/>
    <property type="match status" value="1"/>
</dbReference>
<dbReference type="RefSeq" id="XP_040766475.1">
    <property type="nucleotide sequence ID" value="XM_040904105.1"/>
</dbReference>
<reference evidence="4 5" key="1">
    <citation type="journal article" date="2016" name="Mol. Biol. Evol.">
        <title>Comparative Genomics of Early-Diverging Mushroom-Forming Fungi Provides Insights into the Origins of Lignocellulose Decay Capabilities.</title>
        <authorList>
            <person name="Nagy L.G."/>
            <person name="Riley R."/>
            <person name="Tritt A."/>
            <person name="Adam C."/>
            <person name="Daum C."/>
            <person name="Floudas D."/>
            <person name="Sun H."/>
            <person name="Yadav J.S."/>
            <person name="Pangilinan J."/>
            <person name="Larsson K.H."/>
            <person name="Matsuura K."/>
            <person name="Barry K."/>
            <person name="Labutti K."/>
            <person name="Kuo R."/>
            <person name="Ohm R.A."/>
            <person name="Bhattacharya S.S."/>
            <person name="Shirouzu T."/>
            <person name="Yoshinaga Y."/>
            <person name="Martin F.M."/>
            <person name="Grigoriev I.V."/>
            <person name="Hibbett D.S."/>
        </authorList>
    </citation>
    <scope>NUCLEOTIDE SEQUENCE [LARGE SCALE GENOMIC DNA]</scope>
    <source>
        <strain evidence="4 5">93-53</strain>
    </source>
</reference>
<dbReference type="OrthoDB" id="10253954at2759"/>
<dbReference type="InterPro" id="IPR003595">
    <property type="entry name" value="Tyr_Pase_cat"/>
</dbReference>
<dbReference type="STRING" id="1314785.A0A165FBX1"/>
<name>A0A165FBX1_9APHY</name>
<accession>A0A165FBX1</accession>
<protein>
    <submittedName>
        <fullName evidence="4">Phosphatases II</fullName>
    </submittedName>
</protein>
<dbReference type="SUPFAM" id="SSF52799">
    <property type="entry name" value="(Phosphotyrosine protein) phosphatases II"/>
    <property type="match status" value="1"/>
</dbReference>
<proteinExistence type="inferred from homology"/>
<dbReference type="PROSITE" id="PS50056">
    <property type="entry name" value="TYR_PHOSPHATASE_2"/>
    <property type="match status" value="1"/>
</dbReference>
<dbReference type="Gene3D" id="3.90.190.10">
    <property type="entry name" value="Protein tyrosine phosphatase superfamily"/>
    <property type="match status" value="1"/>
</dbReference>
<feature type="domain" description="Tyrosine specific protein phosphatases" evidence="3">
    <location>
        <begin position="276"/>
        <end position="382"/>
    </location>
</feature>
<evidence type="ECO:0000259" key="3">
    <source>
        <dbReference type="PROSITE" id="PS50056"/>
    </source>
</evidence>
<gene>
    <name evidence="4" type="ORF">LAESUDRAFT_648403</name>
</gene>
<evidence type="ECO:0000259" key="2">
    <source>
        <dbReference type="PROSITE" id="PS50055"/>
    </source>
</evidence>
<organism evidence="4 5">
    <name type="scientific">Laetiporus sulphureus 93-53</name>
    <dbReference type="NCBI Taxonomy" id="1314785"/>
    <lineage>
        <taxon>Eukaryota</taxon>
        <taxon>Fungi</taxon>
        <taxon>Dikarya</taxon>
        <taxon>Basidiomycota</taxon>
        <taxon>Agaricomycotina</taxon>
        <taxon>Agaricomycetes</taxon>
        <taxon>Polyporales</taxon>
        <taxon>Laetiporus</taxon>
    </lineage>
</organism>
<dbReference type="AlphaFoldDB" id="A0A165FBX1"/>
<dbReference type="GeneID" id="63821135"/>
<evidence type="ECO:0000313" key="4">
    <source>
        <dbReference type="EMBL" id="KZT08735.1"/>
    </source>
</evidence>
<dbReference type="FunCoup" id="A0A165FBX1">
    <property type="interactions" value="539"/>
</dbReference>
<sequence length="400" mass="44414">MLKASSTVPEWLIHCNSPPHIAAATQILSHREGSRANARNESRRRTHPSAAHRLVHLLPFVSDNADFINYYSVSVGCSALNEVSNRYSDITPYDRTRVVVSEDALDKGDRASLGGRYLNANWVRERAGGKWWIATQAPLPRTAHTFLSAISKPIALPHLSAAPSEAPAIGQKISRIRTVVQLTQNLESGMRKAHVYFPEQKGESWEIVPEDGRHAPSLRVTLLETKRIDDALCIQSTVSIEPLTTVRSEPTVFRHMLYGTWPDHGVPNEEHRSALLRFVRLVDEVNRDLSSQPHPEDLDPDPPIIVNCSAGVGRTGAFIALCSLLRVYGFLSLPASPPVASPLTLSPLGPLPQELEDDLVAQEIDALREQRPGMVQKQDQMVFIYEMLMAAFAERDGSRR</sequence>
<feature type="domain" description="Tyrosine-protein phosphatase" evidence="2">
    <location>
        <begin position="81"/>
        <end position="391"/>
    </location>
</feature>
<dbReference type="Proteomes" id="UP000076871">
    <property type="component" value="Unassembled WGS sequence"/>
</dbReference>
<dbReference type="InterPro" id="IPR000242">
    <property type="entry name" value="PTP_cat"/>
</dbReference>
<dbReference type="InterPro" id="IPR050348">
    <property type="entry name" value="Protein-Tyr_Phosphatase"/>
</dbReference>
<dbReference type="PANTHER" id="PTHR19134:SF449">
    <property type="entry name" value="TYROSINE-PROTEIN PHOSPHATASE 1"/>
    <property type="match status" value="1"/>
</dbReference>
<keyword evidence="5" id="KW-1185">Reference proteome</keyword>
<dbReference type="SMART" id="SM00404">
    <property type="entry name" value="PTPc_motif"/>
    <property type="match status" value="1"/>
</dbReference>
<dbReference type="InParanoid" id="A0A165FBX1"/>